<keyword evidence="2" id="KW-1185">Reference proteome</keyword>
<dbReference type="RefSeq" id="WP_104439295.1">
    <property type="nucleotide sequence ID" value="NZ_PTJA01000016.1"/>
</dbReference>
<dbReference type="Proteomes" id="UP000237749">
    <property type="component" value="Unassembled WGS sequence"/>
</dbReference>
<gene>
    <name evidence="1" type="ORF">BXY41_11666</name>
</gene>
<name>A0A2S6HJ84_9FIRM</name>
<dbReference type="EMBL" id="PTJA01000016">
    <property type="protein sequence ID" value="PPK77527.1"/>
    <property type="molecule type" value="Genomic_DNA"/>
</dbReference>
<reference evidence="1 2" key="1">
    <citation type="submission" date="2018-02" db="EMBL/GenBank/DDBJ databases">
        <title>Genomic Encyclopedia of Archaeal and Bacterial Type Strains, Phase II (KMG-II): from individual species to whole genera.</title>
        <authorList>
            <person name="Goeker M."/>
        </authorList>
    </citation>
    <scope>NUCLEOTIDE SEQUENCE [LARGE SCALE GENOMIC DNA]</scope>
    <source>
        <strain evidence="1 2">DSM 3808</strain>
    </source>
</reference>
<proteinExistence type="predicted"/>
<evidence type="ECO:0000313" key="2">
    <source>
        <dbReference type="Proteomes" id="UP000237749"/>
    </source>
</evidence>
<organism evidence="1 2">
    <name type="scientific">Lacrimispora xylanisolvens</name>
    <dbReference type="NCBI Taxonomy" id="384636"/>
    <lineage>
        <taxon>Bacteria</taxon>
        <taxon>Bacillati</taxon>
        <taxon>Bacillota</taxon>
        <taxon>Clostridia</taxon>
        <taxon>Lachnospirales</taxon>
        <taxon>Lachnospiraceae</taxon>
        <taxon>Lacrimispora</taxon>
    </lineage>
</organism>
<protein>
    <submittedName>
        <fullName evidence="1">Uncharacterized protein</fullName>
    </submittedName>
</protein>
<evidence type="ECO:0000313" key="1">
    <source>
        <dbReference type="EMBL" id="PPK77527.1"/>
    </source>
</evidence>
<comment type="caution">
    <text evidence="1">The sequence shown here is derived from an EMBL/GenBank/DDBJ whole genome shotgun (WGS) entry which is preliminary data.</text>
</comment>
<sequence length="94" mass="10502">MTKTARKEVVKAIAKVFEVSPNKVTLLESSGNIESFKNNGMFDESEENFSINIRYNNFLSKGYSVLVSCVKSGSNKDYIAHSHTVIESEAYDTI</sequence>
<dbReference type="AlphaFoldDB" id="A0A2S6HJ84"/>
<accession>A0A2S6HJ84</accession>